<dbReference type="AlphaFoldDB" id="A0A917ZQP2"/>
<accession>A0A917ZQP2</accession>
<gene>
    <name evidence="3" type="ORF">GCM10012280_34110</name>
</gene>
<dbReference type="Pfam" id="PF04486">
    <property type="entry name" value="SchA_CurD"/>
    <property type="match status" value="1"/>
</dbReference>
<dbReference type="SUPFAM" id="SSF54909">
    <property type="entry name" value="Dimeric alpha+beta barrel"/>
    <property type="match status" value="1"/>
</dbReference>
<reference evidence="3" key="1">
    <citation type="journal article" date="2014" name="Int. J. Syst. Evol. Microbiol.">
        <title>Complete genome sequence of Corynebacterium casei LMG S-19264T (=DSM 44701T), isolated from a smear-ripened cheese.</title>
        <authorList>
            <consortium name="US DOE Joint Genome Institute (JGI-PGF)"/>
            <person name="Walter F."/>
            <person name="Albersmeier A."/>
            <person name="Kalinowski J."/>
            <person name="Ruckert C."/>
        </authorList>
    </citation>
    <scope>NUCLEOTIDE SEQUENCE</scope>
    <source>
        <strain evidence="3">CGMCC 4.7201</strain>
    </source>
</reference>
<feature type="region of interest" description="Disordered" evidence="1">
    <location>
        <begin position="111"/>
        <end position="141"/>
    </location>
</feature>
<evidence type="ECO:0000313" key="4">
    <source>
        <dbReference type="Proteomes" id="UP000641932"/>
    </source>
</evidence>
<name>A0A917ZQP2_9ACTN</name>
<feature type="domain" description="ABM" evidence="2">
    <location>
        <begin position="17"/>
        <end position="109"/>
    </location>
</feature>
<evidence type="ECO:0000259" key="2">
    <source>
        <dbReference type="PROSITE" id="PS51725"/>
    </source>
</evidence>
<reference evidence="3" key="2">
    <citation type="submission" date="2020-09" db="EMBL/GenBank/DDBJ databases">
        <authorList>
            <person name="Sun Q."/>
            <person name="Zhou Y."/>
        </authorList>
    </citation>
    <scope>NUCLEOTIDE SEQUENCE</scope>
    <source>
        <strain evidence="3">CGMCC 4.7201</strain>
    </source>
</reference>
<evidence type="ECO:0000313" key="3">
    <source>
        <dbReference type="EMBL" id="GGO89880.1"/>
    </source>
</evidence>
<feature type="compositionally biased region" description="Polar residues" evidence="1">
    <location>
        <begin position="111"/>
        <end position="123"/>
    </location>
</feature>
<proteinExistence type="predicted"/>
<dbReference type="InterPro" id="IPR007575">
    <property type="entry name" value="SchA_CurD-like"/>
</dbReference>
<dbReference type="InterPro" id="IPR011008">
    <property type="entry name" value="Dimeric_a/b-barrel"/>
</dbReference>
<dbReference type="Pfam" id="PF03992">
    <property type="entry name" value="ABM"/>
    <property type="match status" value="1"/>
</dbReference>
<dbReference type="Gene3D" id="3.30.70.100">
    <property type="match status" value="1"/>
</dbReference>
<dbReference type="RefSeq" id="WP_189132554.1">
    <property type="nucleotide sequence ID" value="NZ_BMMS01000014.1"/>
</dbReference>
<evidence type="ECO:0000256" key="1">
    <source>
        <dbReference type="SAM" id="MobiDB-lite"/>
    </source>
</evidence>
<dbReference type="InterPro" id="IPR007138">
    <property type="entry name" value="ABM_dom"/>
</dbReference>
<dbReference type="PROSITE" id="PS51725">
    <property type="entry name" value="ABM"/>
    <property type="match status" value="1"/>
</dbReference>
<organism evidence="3 4">
    <name type="scientific">Wenjunlia tyrosinilytica</name>
    <dbReference type="NCBI Taxonomy" id="1544741"/>
    <lineage>
        <taxon>Bacteria</taxon>
        <taxon>Bacillati</taxon>
        <taxon>Actinomycetota</taxon>
        <taxon>Actinomycetes</taxon>
        <taxon>Kitasatosporales</taxon>
        <taxon>Streptomycetaceae</taxon>
        <taxon>Wenjunlia</taxon>
    </lineage>
</organism>
<sequence length="382" mass="42010">MTTLSEMQQSSAYTSRLRVVLMLDVQEGKEQRFLDVYEQLRHSVASVPGHVSDQLCQSIEDPSQWLITSEWESAAPFLSWVNSPEHREMVKPMHGCVSDTRSLRYTVLRETTTSPSPNGNGHSTAARDPQASGQKGMPTAAPARDGLVRHALTFTVTPGSEQKVAEILAGYTSPAARVDAITRLYRTSLFMHGNRVVRAVEVIGDLGAALRYVAMQPEVRAVEEAVNPYLEEDRDLGNPESARGFFFRASLPARHHQSQDGPLPEDVDRVALLYPARPGCGEAVARLLARQDQLASTDPAFPFASSTIFQSDDNVVRMVDLRAPLEQEPAMAVGVGGPRKAAMLARLIDLGEDGDLTSEDGLRRFLGDWRMTLVTDRRALDS</sequence>
<protein>
    <recommendedName>
        <fullName evidence="2">ABM domain-containing protein</fullName>
    </recommendedName>
</protein>
<keyword evidence="4" id="KW-1185">Reference proteome</keyword>
<dbReference type="Proteomes" id="UP000641932">
    <property type="component" value="Unassembled WGS sequence"/>
</dbReference>
<comment type="caution">
    <text evidence="3">The sequence shown here is derived from an EMBL/GenBank/DDBJ whole genome shotgun (WGS) entry which is preliminary data.</text>
</comment>
<dbReference type="EMBL" id="BMMS01000014">
    <property type="protein sequence ID" value="GGO89880.1"/>
    <property type="molecule type" value="Genomic_DNA"/>
</dbReference>